<evidence type="ECO:0000313" key="7">
    <source>
        <dbReference type="Proteomes" id="UP001156218"/>
    </source>
</evidence>
<dbReference type="Pfam" id="PF04397">
    <property type="entry name" value="LytTR"/>
    <property type="match status" value="1"/>
</dbReference>
<evidence type="ECO:0000313" key="8">
    <source>
        <dbReference type="Proteomes" id="UP001217776"/>
    </source>
</evidence>
<dbReference type="PANTHER" id="PTHR37299">
    <property type="entry name" value="TRANSCRIPTIONAL REGULATOR-RELATED"/>
    <property type="match status" value="1"/>
</dbReference>
<dbReference type="AlphaFoldDB" id="A0A173V5N3"/>
<dbReference type="PANTHER" id="PTHR37299:SF1">
    <property type="entry name" value="STAGE 0 SPORULATION PROTEIN A HOMOLOG"/>
    <property type="match status" value="1"/>
</dbReference>
<dbReference type="InterPro" id="IPR011006">
    <property type="entry name" value="CheY-like_superfamily"/>
</dbReference>
<keyword evidence="4" id="KW-0238">DNA-binding</keyword>
<dbReference type="SUPFAM" id="SSF52172">
    <property type="entry name" value="CheY-like"/>
    <property type="match status" value="1"/>
</dbReference>
<feature type="modified residue" description="4-aspartylphosphate" evidence="1">
    <location>
        <position position="58"/>
    </location>
</feature>
<dbReference type="EMBL" id="CP083680">
    <property type="protein sequence ID" value="UYU66662.1"/>
    <property type="molecule type" value="Genomic_DNA"/>
</dbReference>
<dbReference type="SMART" id="SM00850">
    <property type="entry name" value="LytTR"/>
    <property type="match status" value="1"/>
</dbReference>
<dbReference type="GO" id="GO:0003677">
    <property type="term" value="F:DNA binding"/>
    <property type="evidence" value="ECO:0007669"/>
    <property type="project" value="UniProtKB-KW"/>
</dbReference>
<dbReference type="Proteomes" id="UP001217776">
    <property type="component" value="Unassembled WGS sequence"/>
</dbReference>
<dbReference type="Proteomes" id="UP001156216">
    <property type="component" value="Chromosome"/>
</dbReference>
<protein>
    <submittedName>
        <fullName evidence="4">LytTR family DNA-binding domain-containing protein</fullName>
    </submittedName>
</protein>
<dbReference type="RefSeq" id="WP_008764999.1">
    <property type="nucleotide sequence ID" value="NZ_BAABXH010000001.1"/>
</dbReference>
<dbReference type="Proteomes" id="UP001156218">
    <property type="component" value="Chromosome"/>
</dbReference>
<evidence type="ECO:0000313" key="6">
    <source>
        <dbReference type="EMBL" id="UYU71124.1"/>
    </source>
</evidence>
<keyword evidence="1" id="KW-0597">Phosphoprotein</keyword>
<dbReference type="Gene3D" id="3.40.50.2300">
    <property type="match status" value="1"/>
</dbReference>
<dbReference type="Pfam" id="PF00072">
    <property type="entry name" value="Response_reg"/>
    <property type="match status" value="1"/>
</dbReference>
<gene>
    <name evidence="6" type="ORF">KQP59_23130</name>
    <name evidence="5" type="ORF">KQP68_24405</name>
    <name evidence="4" type="ORF">PO127_10905</name>
</gene>
<evidence type="ECO:0000259" key="2">
    <source>
        <dbReference type="PROSITE" id="PS50110"/>
    </source>
</evidence>
<dbReference type="InterPro" id="IPR046947">
    <property type="entry name" value="LytR-like"/>
</dbReference>
<evidence type="ECO:0000256" key="1">
    <source>
        <dbReference type="PROSITE-ProRule" id="PRU00169"/>
    </source>
</evidence>
<dbReference type="SMART" id="SM00448">
    <property type="entry name" value="REC"/>
    <property type="match status" value="1"/>
</dbReference>
<evidence type="ECO:0000313" key="5">
    <source>
        <dbReference type="EMBL" id="UYU66662.1"/>
    </source>
</evidence>
<feature type="domain" description="Response regulatory" evidence="2">
    <location>
        <begin position="5"/>
        <end position="118"/>
    </location>
</feature>
<accession>C6IHC8</accession>
<accession>A0A173V5N3</accession>
<dbReference type="FunFam" id="3.40.50.2300:FF:000361">
    <property type="entry name" value="Two-component system response regulator"/>
    <property type="match status" value="1"/>
</dbReference>
<dbReference type="InterPro" id="IPR001789">
    <property type="entry name" value="Sig_transdc_resp-reg_receiver"/>
</dbReference>
<sequence>MNKIKAAIIEDEIPAARLLRDTLLSLRPDWEVQLLPGNIEEAVEWFGQHLHPDILFLDIQLTDGNSFLFIEQAHPESMIVFTTAYDEYAVRAFSVNSIDYLLKPIHEDRLMQTIQRFEGLTKNYIHDFNQESRMLEILQQLSAAQETSVSVQKKYRTRFLISSGEKLFTLQVSDIAYFYSENKLTFAVTHKNREYLIDLALDRLSEQLDPDHFFRTNRQTLVCIDAIQRIESYFLGKAIVHVQPPFKDKIMISKDKMASFRMWLNY</sequence>
<dbReference type="GO" id="GO:0000156">
    <property type="term" value="F:phosphorelay response regulator activity"/>
    <property type="evidence" value="ECO:0007669"/>
    <property type="project" value="InterPro"/>
</dbReference>
<proteinExistence type="predicted"/>
<reference evidence="4" key="2">
    <citation type="submission" date="2022-10" db="EMBL/GenBank/DDBJ databases">
        <title>Human gut microbiome strain richness.</title>
        <authorList>
            <person name="Chen-Liaw A."/>
        </authorList>
    </citation>
    <scope>NUCLEOTIDE SEQUENCE</scope>
    <source>
        <strain evidence="4">1001283st1_A3_1001283B150304_161114</strain>
    </source>
</reference>
<evidence type="ECO:0000313" key="4">
    <source>
        <dbReference type="EMBL" id="MDC2236253.1"/>
    </source>
</evidence>
<dbReference type="EMBL" id="CP083681">
    <property type="protein sequence ID" value="UYU71124.1"/>
    <property type="molecule type" value="Genomic_DNA"/>
</dbReference>
<dbReference type="PROSITE" id="PS50110">
    <property type="entry name" value="RESPONSE_REGULATORY"/>
    <property type="match status" value="1"/>
</dbReference>
<organism evidence="4 8">
    <name type="scientific">Bacteroides thetaiotaomicron</name>
    <dbReference type="NCBI Taxonomy" id="818"/>
    <lineage>
        <taxon>Bacteria</taxon>
        <taxon>Pseudomonadati</taxon>
        <taxon>Bacteroidota</taxon>
        <taxon>Bacteroidia</taxon>
        <taxon>Bacteroidales</taxon>
        <taxon>Bacteroidaceae</taxon>
        <taxon>Bacteroides</taxon>
    </lineage>
</organism>
<reference evidence="5 7" key="1">
    <citation type="submission" date="2021-06" db="EMBL/GenBank/DDBJ databases">
        <title>Interrogation of the integrated mobile genetic elements in gut-associated Bacteroides with a consensus prediction approach.</title>
        <authorList>
            <person name="Campbell D.E."/>
            <person name="Leigh J.R."/>
            <person name="Kim T."/>
            <person name="England W."/>
            <person name="Whitaker R.J."/>
            <person name="Degnan P.H."/>
        </authorList>
    </citation>
    <scope>NUCLEOTIDE SEQUENCE</scope>
    <source>
        <strain evidence="6">VPI-BTDOT2</strain>
        <strain evidence="5 7">WAL8669</strain>
    </source>
</reference>
<dbReference type="Gene3D" id="2.40.50.1020">
    <property type="entry name" value="LytTr DNA-binding domain"/>
    <property type="match status" value="1"/>
</dbReference>
<dbReference type="InterPro" id="IPR007492">
    <property type="entry name" value="LytTR_DNA-bd_dom"/>
</dbReference>
<dbReference type="PROSITE" id="PS50930">
    <property type="entry name" value="HTH_LYTTR"/>
    <property type="match status" value="1"/>
</dbReference>
<dbReference type="FunFam" id="2.40.50.1020:FF:000007">
    <property type="entry name" value="Two-component system response regulator"/>
    <property type="match status" value="1"/>
</dbReference>
<evidence type="ECO:0000259" key="3">
    <source>
        <dbReference type="PROSITE" id="PS50930"/>
    </source>
</evidence>
<dbReference type="EMBL" id="JAQNVG010000015">
    <property type="protein sequence ID" value="MDC2236253.1"/>
    <property type="molecule type" value="Genomic_DNA"/>
</dbReference>
<feature type="domain" description="HTH LytTR-type" evidence="3">
    <location>
        <begin position="159"/>
        <end position="266"/>
    </location>
</feature>
<name>A0A173V5N3_BACT4</name>